<name>A0ABZ3EQI8_9FIRM</name>
<gene>
    <name evidence="1" type="ORF">V6984_13200</name>
</gene>
<dbReference type="EMBL" id="CP146256">
    <property type="protein sequence ID" value="XAH72473.1"/>
    <property type="molecule type" value="Genomic_DNA"/>
</dbReference>
<evidence type="ECO:0000313" key="2">
    <source>
        <dbReference type="Proteomes" id="UP001451571"/>
    </source>
</evidence>
<reference evidence="1 2" key="1">
    <citation type="submission" date="2024-02" db="EMBL/GenBank/DDBJ databases">
        <title>Bacterial strain from lacustrine sediment.</title>
        <authorList>
            <person name="Petit C."/>
            <person name="Fadhlaoui K."/>
        </authorList>
    </citation>
    <scope>NUCLEOTIDE SEQUENCE [LARGE SCALE GENOMIC DNA]</scope>
    <source>
        <strain evidence="1 2">IPX-CK</strain>
    </source>
</reference>
<dbReference type="RefSeq" id="WP_342756089.1">
    <property type="nucleotide sequence ID" value="NZ_CP146256.1"/>
</dbReference>
<evidence type="ECO:0000313" key="1">
    <source>
        <dbReference type="EMBL" id="XAH72473.1"/>
    </source>
</evidence>
<organism evidence="1 2">
    <name type="scientific">Kineothrix sedimenti</name>
    <dbReference type="NCBI Taxonomy" id="3123317"/>
    <lineage>
        <taxon>Bacteria</taxon>
        <taxon>Bacillati</taxon>
        <taxon>Bacillota</taxon>
        <taxon>Clostridia</taxon>
        <taxon>Lachnospirales</taxon>
        <taxon>Lachnospiraceae</taxon>
        <taxon>Kineothrix</taxon>
    </lineage>
</organism>
<dbReference type="Proteomes" id="UP001451571">
    <property type="component" value="Chromosome"/>
</dbReference>
<keyword evidence="2" id="KW-1185">Reference proteome</keyword>
<protein>
    <submittedName>
        <fullName evidence="1">Uncharacterized protein</fullName>
    </submittedName>
</protein>
<sequence>MVRAIPKSTFSIVMKNGVDVIFIKGREYTYKQFSNSFAIKGENGTAKLSVEDVKHLFSIKEEN</sequence>
<accession>A0ABZ3EQI8</accession>
<proteinExistence type="predicted"/>